<organism evidence="1 2">
    <name type="scientific">Novilysobacter selenitireducens</name>
    <dbReference type="NCBI Taxonomy" id="2872639"/>
    <lineage>
        <taxon>Bacteria</taxon>
        <taxon>Pseudomonadati</taxon>
        <taxon>Pseudomonadota</taxon>
        <taxon>Gammaproteobacteria</taxon>
        <taxon>Lysobacterales</taxon>
        <taxon>Lysobacteraceae</taxon>
        <taxon>Novilysobacter</taxon>
    </lineage>
</organism>
<comment type="caution">
    <text evidence="1">The sequence shown here is derived from an EMBL/GenBank/DDBJ whole genome shotgun (WGS) entry which is preliminary data.</text>
</comment>
<keyword evidence="2" id="KW-1185">Reference proteome</keyword>
<protein>
    <submittedName>
        <fullName evidence="1">Uncharacterized protein</fullName>
    </submittedName>
</protein>
<evidence type="ECO:0000313" key="1">
    <source>
        <dbReference type="EMBL" id="MBZ4040741.1"/>
    </source>
</evidence>
<evidence type="ECO:0000313" key="2">
    <source>
        <dbReference type="Proteomes" id="UP001430954"/>
    </source>
</evidence>
<dbReference type="PANTHER" id="PTHR40422:SF1">
    <property type="entry name" value="TRANSLATION MACHINERY-ASSOCIATED PROTEIN 17"/>
    <property type="match status" value="1"/>
</dbReference>
<name>A0ABS7TA79_9GAMM</name>
<dbReference type="InterPro" id="IPR038966">
    <property type="entry name" value="TMA17"/>
</dbReference>
<dbReference type="Proteomes" id="UP001430954">
    <property type="component" value="Unassembled WGS sequence"/>
</dbReference>
<gene>
    <name evidence="1" type="ORF">K6753_14540</name>
</gene>
<proteinExistence type="predicted"/>
<accession>A0ABS7TA79</accession>
<dbReference type="EMBL" id="JAINZW010000098">
    <property type="protein sequence ID" value="MBZ4040741.1"/>
    <property type="molecule type" value="Genomic_DNA"/>
</dbReference>
<dbReference type="PANTHER" id="PTHR40422">
    <property type="entry name" value="TRANSLATION MACHINERY-ASSOCIATED PROTEIN 17"/>
    <property type="match status" value="1"/>
</dbReference>
<reference evidence="1 2" key="1">
    <citation type="submission" date="2021-09" db="EMBL/GenBank/DDBJ databases">
        <title>Lysobacter sp. 13A isolated from the river sediment.</title>
        <authorList>
            <person name="Liu H."/>
            <person name="Li S."/>
            <person name="Mao S."/>
        </authorList>
    </citation>
    <scope>NUCLEOTIDE SEQUENCE [LARGE SCALE GENOMIC DNA]</scope>
    <source>
        <strain evidence="1 2">13A</strain>
    </source>
</reference>
<sequence length="62" mass="6928">MSAESIPITPSMFAEAIQELSLSVIYVKAAELRNSIAHLQRSNDELKTFVLESCDSAEEKRE</sequence>
<feature type="non-terminal residue" evidence="1">
    <location>
        <position position="62"/>
    </location>
</feature>